<reference evidence="3 4" key="1">
    <citation type="journal article" date="2022" name="Nat. Plants">
        <title>Genomes of leafy and leafless Platanthera orchids illuminate the evolution of mycoheterotrophy.</title>
        <authorList>
            <person name="Li M.H."/>
            <person name="Liu K.W."/>
            <person name="Li Z."/>
            <person name="Lu H.C."/>
            <person name="Ye Q.L."/>
            <person name="Zhang D."/>
            <person name="Wang J.Y."/>
            <person name="Li Y.F."/>
            <person name="Zhong Z.M."/>
            <person name="Liu X."/>
            <person name="Yu X."/>
            <person name="Liu D.K."/>
            <person name="Tu X.D."/>
            <person name="Liu B."/>
            <person name="Hao Y."/>
            <person name="Liao X.Y."/>
            <person name="Jiang Y.T."/>
            <person name="Sun W.H."/>
            <person name="Chen J."/>
            <person name="Chen Y.Q."/>
            <person name="Ai Y."/>
            <person name="Zhai J.W."/>
            <person name="Wu S.S."/>
            <person name="Zhou Z."/>
            <person name="Hsiao Y.Y."/>
            <person name="Wu W.L."/>
            <person name="Chen Y.Y."/>
            <person name="Lin Y.F."/>
            <person name="Hsu J.L."/>
            <person name="Li C.Y."/>
            <person name="Wang Z.W."/>
            <person name="Zhao X."/>
            <person name="Zhong W.Y."/>
            <person name="Ma X.K."/>
            <person name="Ma L."/>
            <person name="Huang J."/>
            <person name="Chen G.Z."/>
            <person name="Huang M.Z."/>
            <person name="Huang L."/>
            <person name="Peng D.H."/>
            <person name="Luo Y.B."/>
            <person name="Zou S.Q."/>
            <person name="Chen S.P."/>
            <person name="Lan S."/>
            <person name="Tsai W.C."/>
            <person name="Van de Peer Y."/>
            <person name="Liu Z.J."/>
        </authorList>
    </citation>
    <scope>NUCLEOTIDE SEQUENCE [LARGE SCALE GENOMIC DNA]</scope>
    <source>
        <strain evidence="3">Lor287</strain>
    </source>
</reference>
<dbReference type="SMART" id="SM00108">
    <property type="entry name" value="B_lectin"/>
    <property type="match status" value="2"/>
</dbReference>
<dbReference type="GO" id="GO:0051707">
    <property type="term" value="P:response to other organism"/>
    <property type="evidence" value="ECO:0007669"/>
    <property type="project" value="UniProtKB-ARBA"/>
</dbReference>
<name>A0AAP0B5L8_9ASPA</name>
<dbReference type="Gene3D" id="2.90.10.10">
    <property type="entry name" value="Bulb-type lectin domain"/>
    <property type="match status" value="2"/>
</dbReference>
<keyword evidence="4" id="KW-1185">Reference proteome</keyword>
<dbReference type="AlphaFoldDB" id="A0AAP0B5L8"/>
<accession>A0AAP0B5L8</accession>
<dbReference type="SUPFAM" id="SSF51110">
    <property type="entry name" value="alpha-D-mannose-specific plant lectins"/>
    <property type="match status" value="2"/>
</dbReference>
<comment type="caution">
    <text evidence="3">The sequence shown here is derived from an EMBL/GenBank/DDBJ whole genome shotgun (WGS) entry which is preliminary data.</text>
</comment>
<dbReference type="EMBL" id="JBBWWQ010000016">
    <property type="protein sequence ID" value="KAK8926589.1"/>
    <property type="molecule type" value="Genomic_DNA"/>
</dbReference>
<keyword evidence="1" id="KW-0732">Signal</keyword>
<sequence>MASSTTALLSSILLIFFLSSPSSANEGNILVSGDVLTADTQLSVDKGVFVIQSDCNLVLYNHGKGFQSNTSGVSTNCTLTLSDYGQLIITDVITGKTAWSSPAKGYSKGQYAAILQPDGDVGIYGPAVWSTPFRPTKNQFGPIHDAVVPNVVPGAVPGAAAEKISDNEPSAPNLLFSSEVLSVKSALASRDYKFELTKECGLRFTKSAHGNDVVWASPSSYSAGENCFARLNFHGQLSLLDDDSKVLWSTGASAEEGTYVLAVKINGQATIYGPRFWSTAA</sequence>
<proteinExistence type="predicted"/>
<organism evidence="3 4">
    <name type="scientific">Platanthera zijinensis</name>
    <dbReference type="NCBI Taxonomy" id="2320716"/>
    <lineage>
        <taxon>Eukaryota</taxon>
        <taxon>Viridiplantae</taxon>
        <taxon>Streptophyta</taxon>
        <taxon>Embryophyta</taxon>
        <taxon>Tracheophyta</taxon>
        <taxon>Spermatophyta</taxon>
        <taxon>Magnoliopsida</taxon>
        <taxon>Liliopsida</taxon>
        <taxon>Asparagales</taxon>
        <taxon>Orchidaceae</taxon>
        <taxon>Orchidoideae</taxon>
        <taxon>Orchideae</taxon>
        <taxon>Orchidinae</taxon>
        <taxon>Platanthera</taxon>
    </lineage>
</organism>
<evidence type="ECO:0000256" key="1">
    <source>
        <dbReference type="SAM" id="SignalP"/>
    </source>
</evidence>
<feature type="domain" description="Bulb-type lectin" evidence="2">
    <location>
        <begin position="172"/>
        <end position="281"/>
    </location>
</feature>
<protein>
    <submittedName>
        <fullName evidence="3">Mannose-specific lectin 1</fullName>
    </submittedName>
</protein>
<dbReference type="InterPro" id="IPR001480">
    <property type="entry name" value="Bulb-type_lectin_dom"/>
</dbReference>
<gene>
    <name evidence="3" type="primary">LECCVA1</name>
    <name evidence="3" type="ORF">KSP39_PZI018332</name>
</gene>
<feature type="signal peptide" evidence="1">
    <location>
        <begin position="1"/>
        <end position="24"/>
    </location>
</feature>
<evidence type="ECO:0000313" key="3">
    <source>
        <dbReference type="EMBL" id="KAK8926589.1"/>
    </source>
</evidence>
<feature type="domain" description="Bulb-type lectin" evidence="2">
    <location>
        <begin position="21"/>
        <end position="136"/>
    </location>
</feature>
<feature type="chain" id="PRO_5042960004" evidence="1">
    <location>
        <begin position="25"/>
        <end position="281"/>
    </location>
</feature>
<dbReference type="InterPro" id="IPR036426">
    <property type="entry name" value="Bulb-type_lectin_dom_sf"/>
</dbReference>
<evidence type="ECO:0000259" key="2">
    <source>
        <dbReference type="PROSITE" id="PS50927"/>
    </source>
</evidence>
<evidence type="ECO:0000313" key="4">
    <source>
        <dbReference type="Proteomes" id="UP001418222"/>
    </source>
</evidence>
<dbReference type="PROSITE" id="PS50927">
    <property type="entry name" value="BULB_LECTIN"/>
    <property type="match status" value="2"/>
</dbReference>
<dbReference type="Proteomes" id="UP001418222">
    <property type="component" value="Unassembled WGS sequence"/>
</dbReference>